<dbReference type="Pfam" id="PF00255">
    <property type="entry name" value="GSHPx"/>
    <property type="match status" value="1"/>
</dbReference>
<evidence type="ECO:0000256" key="1">
    <source>
        <dbReference type="ARBA" id="ARBA00006926"/>
    </source>
</evidence>
<keyword evidence="7" id="KW-1185">Reference proteome</keyword>
<dbReference type="InterPro" id="IPR029760">
    <property type="entry name" value="GPX_CS"/>
</dbReference>
<comment type="caution">
    <text evidence="6">The sequence shown here is derived from an EMBL/GenBank/DDBJ whole genome shotgun (WGS) entry which is preliminary data.</text>
</comment>
<dbReference type="Gene3D" id="3.40.30.10">
    <property type="entry name" value="Glutaredoxin"/>
    <property type="match status" value="1"/>
</dbReference>
<evidence type="ECO:0000256" key="5">
    <source>
        <dbReference type="RuleBase" id="RU000499"/>
    </source>
</evidence>
<dbReference type="PANTHER" id="PTHR11592">
    <property type="entry name" value="GLUTATHIONE PEROXIDASE"/>
    <property type="match status" value="1"/>
</dbReference>
<evidence type="ECO:0000313" key="7">
    <source>
        <dbReference type="Proteomes" id="UP000037460"/>
    </source>
</evidence>
<evidence type="ECO:0000256" key="4">
    <source>
        <dbReference type="PIRSR" id="PIRSR000303-1"/>
    </source>
</evidence>
<dbReference type="SUPFAM" id="SSF52833">
    <property type="entry name" value="Thioredoxin-like"/>
    <property type="match status" value="1"/>
</dbReference>
<dbReference type="InterPro" id="IPR036249">
    <property type="entry name" value="Thioredoxin-like_sf"/>
</dbReference>
<evidence type="ECO:0000313" key="6">
    <source>
        <dbReference type="EMBL" id="KOO22382.1"/>
    </source>
</evidence>
<feature type="active site" evidence="4">
    <location>
        <position position="42"/>
    </location>
</feature>
<dbReference type="OrthoDB" id="446890at2759"/>
<accession>A0A0M0J7Q5</accession>
<evidence type="ECO:0000256" key="3">
    <source>
        <dbReference type="ARBA" id="ARBA00023002"/>
    </source>
</evidence>
<dbReference type="EMBL" id="JWZX01003282">
    <property type="protein sequence ID" value="KOO22382.1"/>
    <property type="molecule type" value="Genomic_DNA"/>
</dbReference>
<keyword evidence="2 5" id="KW-0575">Peroxidase</keyword>
<dbReference type="PIRSF" id="PIRSF000303">
    <property type="entry name" value="Glutathion_perox"/>
    <property type="match status" value="1"/>
</dbReference>
<organism evidence="6 7">
    <name type="scientific">Chrysochromulina tobinii</name>
    <dbReference type="NCBI Taxonomy" id="1460289"/>
    <lineage>
        <taxon>Eukaryota</taxon>
        <taxon>Haptista</taxon>
        <taxon>Haptophyta</taxon>
        <taxon>Prymnesiophyceae</taxon>
        <taxon>Prymnesiales</taxon>
        <taxon>Chrysochromulinaceae</taxon>
        <taxon>Chrysochromulina</taxon>
    </lineage>
</organism>
<dbReference type="PANTHER" id="PTHR11592:SF78">
    <property type="entry name" value="GLUTATHIONE PEROXIDASE"/>
    <property type="match status" value="1"/>
</dbReference>
<dbReference type="Proteomes" id="UP000037460">
    <property type="component" value="Unassembled WGS sequence"/>
</dbReference>
<reference evidence="7" key="1">
    <citation type="journal article" date="2015" name="PLoS Genet.">
        <title>Genome Sequence and Transcriptome Analyses of Chrysochromulina tobin: Metabolic Tools for Enhanced Algal Fitness in the Prominent Order Prymnesiales (Haptophyceae).</title>
        <authorList>
            <person name="Hovde B.T."/>
            <person name="Deodato C.R."/>
            <person name="Hunsperger H.M."/>
            <person name="Ryken S.A."/>
            <person name="Yost W."/>
            <person name="Jha R.K."/>
            <person name="Patterson J."/>
            <person name="Monnat R.J. Jr."/>
            <person name="Barlow S.B."/>
            <person name="Starkenburg S.R."/>
            <person name="Cattolico R.A."/>
        </authorList>
    </citation>
    <scope>NUCLEOTIDE SEQUENCE</scope>
    <source>
        <strain evidence="7">CCMP291</strain>
    </source>
</reference>
<proteinExistence type="inferred from homology"/>
<protein>
    <recommendedName>
        <fullName evidence="5">Glutathione peroxidase</fullName>
    </recommendedName>
</protein>
<dbReference type="InterPro" id="IPR000889">
    <property type="entry name" value="Glutathione_peroxidase"/>
</dbReference>
<dbReference type="PROSITE" id="PS00763">
    <property type="entry name" value="GLUTATHIONE_PEROXID_2"/>
    <property type="match status" value="1"/>
</dbReference>
<gene>
    <name evidence="6" type="ORF">Ctob_007650</name>
</gene>
<evidence type="ECO:0000256" key="2">
    <source>
        <dbReference type="ARBA" id="ARBA00022559"/>
    </source>
</evidence>
<dbReference type="GO" id="GO:0004601">
    <property type="term" value="F:peroxidase activity"/>
    <property type="evidence" value="ECO:0007669"/>
    <property type="project" value="UniProtKB-KW"/>
</dbReference>
<sequence>MNGVSGIIRLYDFSAPDANGDIVDFARYCGKVVLVINVASRCDFTGPMYDHIRELQNRFGADDDFKILAFPCNQFLKREPLSAVEVCRFAEDKGIKVGATVHIYDKVHVAGKSAHPLWKWLKAERSDPACWGREIK</sequence>
<dbReference type="AlphaFoldDB" id="A0A0M0J7Q5"/>
<comment type="similarity">
    <text evidence="1 5">Belongs to the glutathione peroxidase family.</text>
</comment>
<dbReference type="PROSITE" id="PS51355">
    <property type="entry name" value="GLUTATHIONE_PEROXID_3"/>
    <property type="match status" value="1"/>
</dbReference>
<dbReference type="GO" id="GO:0006979">
    <property type="term" value="P:response to oxidative stress"/>
    <property type="evidence" value="ECO:0007669"/>
    <property type="project" value="InterPro"/>
</dbReference>
<keyword evidence="3 5" id="KW-0560">Oxidoreductase</keyword>
<name>A0A0M0J7Q5_9EUKA</name>
<dbReference type="PRINTS" id="PR01011">
    <property type="entry name" value="GLUTPROXDASE"/>
</dbReference>